<dbReference type="PROSITE" id="PS50878">
    <property type="entry name" value="RT_POL"/>
    <property type="match status" value="1"/>
</dbReference>
<feature type="domain" description="Reverse transcriptase" evidence="1">
    <location>
        <begin position="1"/>
        <end position="160"/>
    </location>
</feature>
<sequence length="335" mass="38253">MTAPQWPRSGLPTNNINFILRYTNPPRGLIIFSLRAMPFQKFARGTRQGCPISPLLFALAIEPLAEAIRSDPRVAGINIGPQKHTISLYADDVLLFLSNPEISVVRIVEIIGTFGQFSGYKINYSKSEAMPLTHHTPWLSSSAAPFRWSPSGFTYLGIHITPSLSGLYKANFIPLIRKIKEDLARWTSLPLSLIGRVNLFKMNILPRLLYVFQMVPVLLTRKSLSILNSSLSSFLWRNKRARLKLQKLQLRLEEGGLSLPKIKYYQLACLGRYLWEWFRNDPRSTWRSIEAAPLDPIPLCNILYVSKKWVSNKPQKKKKNSWFPTAMSCTCAIYK</sequence>
<dbReference type="PANTHER" id="PTHR31635">
    <property type="entry name" value="REVERSE TRANSCRIPTASE DOMAIN-CONTAINING PROTEIN-RELATED"/>
    <property type="match status" value="1"/>
</dbReference>
<dbReference type="AlphaFoldDB" id="A0A671WYD5"/>
<evidence type="ECO:0000313" key="3">
    <source>
        <dbReference type="Proteomes" id="UP000472265"/>
    </source>
</evidence>
<organism evidence="2 3">
    <name type="scientific">Sparus aurata</name>
    <name type="common">Gilthead sea bream</name>
    <dbReference type="NCBI Taxonomy" id="8175"/>
    <lineage>
        <taxon>Eukaryota</taxon>
        <taxon>Metazoa</taxon>
        <taxon>Chordata</taxon>
        <taxon>Craniata</taxon>
        <taxon>Vertebrata</taxon>
        <taxon>Euteleostomi</taxon>
        <taxon>Actinopterygii</taxon>
        <taxon>Neopterygii</taxon>
        <taxon>Teleostei</taxon>
        <taxon>Neoteleostei</taxon>
        <taxon>Acanthomorphata</taxon>
        <taxon>Eupercaria</taxon>
        <taxon>Spariformes</taxon>
        <taxon>Sparidae</taxon>
        <taxon>Sparus</taxon>
    </lineage>
</organism>
<dbReference type="OMA" id="RITEYIW"/>
<dbReference type="Proteomes" id="UP000472265">
    <property type="component" value="Chromosome 16"/>
</dbReference>
<dbReference type="InterPro" id="IPR043502">
    <property type="entry name" value="DNA/RNA_pol_sf"/>
</dbReference>
<evidence type="ECO:0000313" key="2">
    <source>
        <dbReference type="Ensembl" id="ENSSAUP00010043947.1"/>
    </source>
</evidence>
<dbReference type="InterPro" id="IPR000477">
    <property type="entry name" value="RT_dom"/>
</dbReference>
<proteinExistence type="predicted"/>
<accession>A0A671WYD5</accession>
<evidence type="ECO:0000259" key="1">
    <source>
        <dbReference type="PROSITE" id="PS50878"/>
    </source>
</evidence>
<keyword evidence="3" id="KW-1185">Reference proteome</keyword>
<dbReference type="Pfam" id="PF00078">
    <property type="entry name" value="RVT_1"/>
    <property type="match status" value="1"/>
</dbReference>
<dbReference type="GeneTree" id="ENSGT01150000286916"/>
<reference evidence="2" key="2">
    <citation type="submission" date="2025-08" db="UniProtKB">
        <authorList>
            <consortium name="Ensembl"/>
        </authorList>
    </citation>
    <scope>IDENTIFICATION</scope>
</reference>
<reference evidence="2" key="3">
    <citation type="submission" date="2025-09" db="UniProtKB">
        <authorList>
            <consortium name="Ensembl"/>
        </authorList>
    </citation>
    <scope>IDENTIFICATION</scope>
</reference>
<dbReference type="InParanoid" id="A0A671WYD5"/>
<dbReference type="SUPFAM" id="SSF56672">
    <property type="entry name" value="DNA/RNA polymerases"/>
    <property type="match status" value="1"/>
</dbReference>
<reference evidence="2" key="1">
    <citation type="submission" date="2021-04" db="EMBL/GenBank/DDBJ databases">
        <authorList>
            <consortium name="Wellcome Sanger Institute Data Sharing"/>
        </authorList>
    </citation>
    <scope>NUCLEOTIDE SEQUENCE [LARGE SCALE GENOMIC DNA]</scope>
</reference>
<protein>
    <recommendedName>
        <fullName evidence="1">Reverse transcriptase domain-containing protein</fullName>
    </recommendedName>
</protein>
<dbReference type="Ensembl" id="ENSSAUT00010046238.1">
    <property type="protein sequence ID" value="ENSSAUP00010043947.1"/>
    <property type="gene ID" value="ENSSAUG00010018416.1"/>
</dbReference>
<name>A0A671WYD5_SPAAU</name>
<dbReference type="PANTHER" id="PTHR31635:SF196">
    <property type="entry name" value="REVERSE TRANSCRIPTASE DOMAIN-CONTAINING PROTEIN-RELATED"/>
    <property type="match status" value="1"/>
</dbReference>